<feature type="non-terminal residue" evidence="1">
    <location>
        <position position="1"/>
    </location>
</feature>
<dbReference type="AlphaFoldDB" id="A0A0F9H604"/>
<organism evidence="1">
    <name type="scientific">marine sediment metagenome</name>
    <dbReference type="NCBI Taxonomy" id="412755"/>
    <lineage>
        <taxon>unclassified sequences</taxon>
        <taxon>metagenomes</taxon>
        <taxon>ecological metagenomes</taxon>
    </lineage>
</organism>
<reference evidence="1" key="1">
    <citation type="journal article" date="2015" name="Nature">
        <title>Complex archaea that bridge the gap between prokaryotes and eukaryotes.</title>
        <authorList>
            <person name="Spang A."/>
            <person name="Saw J.H."/>
            <person name="Jorgensen S.L."/>
            <person name="Zaremba-Niedzwiedzka K."/>
            <person name="Martijn J."/>
            <person name="Lind A.E."/>
            <person name="van Eijk R."/>
            <person name="Schleper C."/>
            <person name="Guy L."/>
            <person name="Ettema T.J."/>
        </authorList>
    </citation>
    <scope>NUCLEOTIDE SEQUENCE</scope>
</reference>
<protein>
    <submittedName>
        <fullName evidence="1">Uncharacterized protein</fullName>
    </submittedName>
</protein>
<name>A0A0F9H604_9ZZZZ</name>
<dbReference type="EMBL" id="LAZR01015984">
    <property type="protein sequence ID" value="KKM06480.1"/>
    <property type="molecule type" value="Genomic_DNA"/>
</dbReference>
<sequence>FVQSRKTRLSKNHPQFQHDVIVDGDVAKALERADNPVVMHLFFAGYAVQCQAKITSKGLDKKHPKNDWTPKQCQEFSTGYRPAIGKQSDPIKRKERILKSLKSNIHLMSKGEKEELKKMLA</sequence>
<evidence type="ECO:0000313" key="1">
    <source>
        <dbReference type="EMBL" id="KKM06480.1"/>
    </source>
</evidence>
<gene>
    <name evidence="1" type="ORF">LCGC14_1743520</name>
</gene>
<accession>A0A0F9H604</accession>
<proteinExistence type="predicted"/>
<comment type="caution">
    <text evidence="1">The sequence shown here is derived from an EMBL/GenBank/DDBJ whole genome shotgun (WGS) entry which is preliminary data.</text>
</comment>